<dbReference type="Proteomes" id="UP000050816">
    <property type="component" value="Unassembled WGS sequence"/>
</dbReference>
<proteinExistence type="predicted"/>
<evidence type="ECO:0000256" key="1">
    <source>
        <dbReference type="SAM" id="MobiDB-lite"/>
    </source>
</evidence>
<dbReference type="EMBL" id="AZFK01000002">
    <property type="protein sequence ID" value="KRL92588.1"/>
    <property type="molecule type" value="Genomic_DNA"/>
</dbReference>
<protein>
    <recommendedName>
        <fullName evidence="2">Restriction endonuclease type II NgoFVII N-terminal domain-containing protein</fullName>
    </recommendedName>
</protein>
<feature type="region of interest" description="Disordered" evidence="1">
    <location>
        <begin position="115"/>
        <end position="137"/>
    </location>
</feature>
<evidence type="ECO:0000313" key="4">
    <source>
        <dbReference type="Proteomes" id="UP000050816"/>
    </source>
</evidence>
<gene>
    <name evidence="3" type="ORF">FC43_GL001688</name>
</gene>
<reference evidence="3 4" key="1">
    <citation type="journal article" date="2015" name="Genome Announc.">
        <title>Expanding the biotechnology potential of lactobacilli through comparative genomics of 213 strains and associated genera.</title>
        <authorList>
            <person name="Sun Z."/>
            <person name="Harris H.M."/>
            <person name="McCann A."/>
            <person name="Guo C."/>
            <person name="Argimon S."/>
            <person name="Zhang W."/>
            <person name="Yang X."/>
            <person name="Jeffery I.B."/>
            <person name="Cooney J.C."/>
            <person name="Kagawa T.F."/>
            <person name="Liu W."/>
            <person name="Song Y."/>
            <person name="Salvetti E."/>
            <person name="Wrobel A."/>
            <person name="Rasinkangas P."/>
            <person name="Parkhill J."/>
            <person name="Rea M.C."/>
            <person name="O'Sullivan O."/>
            <person name="Ritari J."/>
            <person name="Douillard F.P."/>
            <person name="Paul Ross R."/>
            <person name="Yang R."/>
            <person name="Briner A.E."/>
            <person name="Felis G.E."/>
            <person name="de Vos W.M."/>
            <person name="Barrangou R."/>
            <person name="Klaenhammer T.R."/>
            <person name="Caufield P.W."/>
            <person name="Cui Y."/>
            <person name="Zhang H."/>
            <person name="O'Toole P.W."/>
        </authorList>
    </citation>
    <scope>NUCLEOTIDE SEQUENCE [LARGE SCALE GENOMIC DNA]</scope>
    <source>
        <strain evidence="3 4">DSM 15946</strain>
    </source>
</reference>
<dbReference type="AlphaFoldDB" id="A0A0R1UGR7"/>
<organism evidence="3 4">
    <name type="scientific">Limosilactobacillus ingluviei DSM 15946</name>
    <dbReference type="NCBI Taxonomy" id="1423760"/>
    <lineage>
        <taxon>Bacteria</taxon>
        <taxon>Bacillati</taxon>
        <taxon>Bacillota</taxon>
        <taxon>Bacilli</taxon>
        <taxon>Lactobacillales</taxon>
        <taxon>Lactobacillaceae</taxon>
        <taxon>Limosilactobacillus</taxon>
    </lineage>
</organism>
<dbReference type="PATRIC" id="fig|1423760.3.peg.1764"/>
<dbReference type="InterPro" id="IPR019065">
    <property type="entry name" value="RE_NgoFVII_N"/>
</dbReference>
<evidence type="ECO:0000313" key="3">
    <source>
        <dbReference type="EMBL" id="KRL92588.1"/>
    </source>
</evidence>
<dbReference type="Pfam" id="PF09565">
    <property type="entry name" value="RE_NgoFVII"/>
    <property type="match status" value="1"/>
</dbReference>
<accession>A0A0R1UGR7</accession>
<evidence type="ECO:0000259" key="2">
    <source>
        <dbReference type="Pfam" id="PF09565"/>
    </source>
</evidence>
<feature type="compositionally biased region" description="Basic and acidic residues" evidence="1">
    <location>
        <begin position="128"/>
        <end position="137"/>
    </location>
</feature>
<comment type="caution">
    <text evidence="3">The sequence shown here is derived from an EMBL/GenBank/DDBJ whole genome shotgun (WGS) entry which is preliminary data.</text>
</comment>
<feature type="domain" description="Restriction endonuclease type II NgoFVII N-terminal" evidence="2">
    <location>
        <begin position="3"/>
        <end position="80"/>
    </location>
</feature>
<dbReference type="Gene3D" id="3.30.870.10">
    <property type="entry name" value="Endonuclease Chain A"/>
    <property type="match status" value="1"/>
</dbReference>
<dbReference type="SUPFAM" id="SSF56024">
    <property type="entry name" value="Phospholipase D/nuclease"/>
    <property type="match status" value="1"/>
</dbReference>
<name>A0A0R1UGR7_9LACO</name>
<dbReference type="CDD" id="cd09117">
    <property type="entry name" value="PLDc_Bfil_DEXD_like"/>
    <property type="match status" value="1"/>
</dbReference>
<sequence length="280" mass="32042">MDIYLGMALQGISAKDHELYKQLTESGKIRLWYVCEEPMVHQKVVDFYNDHNHQSYIGSANFSERGFLSQTEVMTVVNNSVDAIFSAIKERAYLCTSPVVEEYLRFSNTTEVSFESEQREEDVSSEVTEDKAGFSSYEHRTVNNGSEQSWRKPVGTYIKGLSLNVEGIKIPIIRPDFRENFALNASDPFLSLKGVDMYELREAERFNVQINGKDDEAIVTNFSELRLARFNIRDEVLAMLNLHDNEKVTLENAGDGVIVVQANKKAAKDRPKRYNLYLIK</sequence>